<dbReference type="InterPro" id="IPR001965">
    <property type="entry name" value="Znf_PHD"/>
</dbReference>
<dbReference type="InterPro" id="IPR011011">
    <property type="entry name" value="Znf_FYVE_PHD"/>
</dbReference>
<feature type="compositionally biased region" description="Acidic residues" evidence="15">
    <location>
        <begin position="1172"/>
        <end position="1182"/>
    </location>
</feature>
<evidence type="ECO:0000256" key="3">
    <source>
        <dbReference type="ARBA" id="ARBA00022454"/>
    </source>
</evidence>
<keyword evidence="8" id="KW-0805">Transcription regulation</keyword>
<feature type="compositionally biased region" description="Acidic residues" evidence="15">
    <location>
        <begin position="683"/>
        <end position="697"/>
    </location>
</feature>
<keyword evidence="20" id="KW-0418">Kinase</keyword>
<dbReference type="Pfam" id="PF00439">
    <property type="entry name" value="Bromodomain"/>
    <property type="match status" value="1"/>
</dbReference>
<feature type="compositionally biased region" description="Basic and acidic residues" evidence="15">
    <location>
        <begin position="698"/>
        <end position="707"/>
    </location>
</feature>
<dbReference type="InterPro" id="IPR000313">
    <property type="entry name" value="PWWP_dom"/>
</dbReference>
<evidence type="ECO:0000256" key="2">
    <source>
        <dbReference type="ARBA" id="ARBA00004286"/>
    </source>
</evidence>
<dbReference type="GO" id="GO:0016301">
    <property type="term" value="F:kinase activity"/>
    <property type="evidence" value="ECO:0007669"/>
    <property type="project" value="UniProtKB-KW"/>
</dbReference>
<evidence type="ECO:0000256" key="9">
    <source>
        <dbReference type="ARBA" id="ARBA00023117"/>
    </source>
</evidence>
<dbReference type="InterPro" id="IPR001487">
    <property type="entry name" value="Bromodomain"/>
</dbReference>
<feature type="compositionally biased region" description="Basic and acidic residues" evidence="15">
    <location>
        <begin position="1511"/>
        <end position="1524"/>
    </location>
</feature>
<feature type="compositionally biased region" description="Basic and acidic residues" evidence="15">
    <location>
        <begin position="848"/>
        <end position="858"/>
    </location>
</feature>
<evidence type="ECO:0000256" key="15">
    <source>
        <dbReference type="SAM" id="MobiDB-lite"/>
    </source>
</evidence>
<dbReference type="SUPFAM" id="SSF63748">
    <property type="entry name" value="Tudor/PWWP/MBT"/>
    <property type="match status" value="1"/>
</dbReference>
<keyword evidence="3" id="KW-0158">Chromosome</keyword>
<feature type="compositionally biased region" description="Polar residues" evidence="15">
    <location>
        <begin position="1531"/>
        <end position="1551"/>
    </location>
</feature>
<evidence type="ECO:0000256" key="6">
    <source>
        <dbReference type="ARBA" id="ARBA00022833"/>
    </source>
</evidence>
<feature type="compositionally biased region" description="Acidic residues" evidence="15">
    <location>
        <begin position="1478"/>
        <end position="1487"/>
    </location>
</feature>
<dbReference type="GO" id="GO:0008270">
    <property type="term" value="F:zinc ion binding"/>
    <property type="evidence" value="ECO:0007669"/>
    <property type="project" value="UniProtKB-KW"/>
</dbReference>
<dbReference type="Pfam" id="PF24324">
    <property type="entry name" value="MYND_ZMYND11_ZMYD8"/>
    <property type="match status" value="1"/>
</dbReference>
<keyword evidence="20" id="KW-0808">Transferase</keyword>
<feature type="domain" description="PWWP" evidence="18">
    <location>
        <begin position="405"/>
        <end position="455"/>
    </location>
</feature>
<dbReference type="FunFam" id="6.10.140.2220:FF:000002">
    <property type="entry name" value="Protein kinase C-binding protein 1 isoform C"/>
    <property type="match status" value="1"/>
</dbReference>
<feature type="compositionally biased region" description="Basic and acidic residues" evidence="15">
    <location>
        <begin position="1468"/>
        <end position="1477"/>
    </location>
</feature>
<dbReference type="Gene3D" id="1.20.920.10">
    <property type="entry name" value="Bromodomain-like"/>
    <property type="match status" value="1"/>
</dbReference>
<feature type="compositionally biased region" description="Polar residues" evidence="15">
    <location>
        <begin position="1112"/>
        <end position="1121"/>
    </location>
</feature>
<dbReference type="SMART" id="SM00249">
    <property type="entry name" value="PHD"/>
    <property type="match status" value="1"/>
</dbReference>
<feature type="compositionally biased region" description="Polar residues" evidence="15">
    <location>
        <begin position="99"/>
        <end position="110"/>
    </location>
</feature>
<feature type="region of interest" description="Disordered" evidence="15">
    <location>
        <begin position="618"/>
        <end position="951"/>
    </location>
</feature>
<dbReference type="PROSITE" id="PS50016">
    <property type="entry name" value="ZF_PHD_2"/>
    <property type="match status" value="1"/>
</dbReference>
<dbReference type="InterPro" id="IPR013083">
    <property type="entry name" value="Znf_RING/FYVE/PHD"/>
</dbReference>
<keyword evidence="9 12" id="KW-0103">Bromodomain</keyword>
<feature type="region of interest" description="Disordered" evidence="15">
    <location>
        <begin position="1343"/>
        <end position="1671"/>
    </location>
</feature>
<feature type="compositionally biased region" description="Polar residues" evidence="15">
    <location>
        <begin position="74"/>
        <end position="90"/>
    </location>
</feature>
<comment type="subcellular location">
    <subcellularLocation>
        <location evidence="2">Chromosome</location>
    </subcellularLocation>
    <subcellularLocation>
        <location evidence="1">Nucleus</location>
    </subcellularLocation>
</comment>
<dbReference type="SUPFAM" id="SSF57903">
    <property type="entry name" value="FYVE/PHD zinc finger"/>
    <property type="match status" value="1"/>
</dbReference>
<dbReference type="Pfam" id="PF23460">
    <property type="entry name" value="ZMYND8_CC"/>
    <property type="match status" value="1"/>
</dbReference>
<evidence type="ECO:0000256" key="10">
    <source>
        <dbReference type="ARBA" id="ARBA00023163"/>
    </source>
</evidence>
<dbReference type="SMART" id="SM00297">
    <property type="entry name" value="BROMO"/>
    <property type="match status" value="1"/>
</dbReference>
<dbReference type="PROSITE" id="PS50865">
    <property type="entry name" value="ZF_MYND_2"/>
    <property type="match status" value="1"/>
</dbReference>
<dbReference type="InterPro" id="IPR002893">
    <property type="entry name" value="Znf_MYND"/>
</dbReference>
<feature type="compositionally biased region" description="Basic and acidic residues" evidence="15">
    <location>
        <begin position="1343"/>
        <end position="1353"/>
    </location>
</feature>
<keyword evidence="7" id="KW-0156">Chromatin regulator</keyword>
<dbReference type="GO" id="GO:0005737">
    <property type="term" value="C:cytoplasm"/>
    <property type="evidence" value="ECO:0007669"/>
    <property type="project" value="TreeGrafter"/>
</dbReference>
<organism evidence="20">
    <name type="scientific">Phallusia mammillata</name>
    <dbReference type="NCBI Taxonomy" id="59560"/>
    <lineage>
        <taxon>Eukaryota</taxon>
        <taxon>Metazoa</taxon>
        <taxon>Chordata</taxon>
        <taxon>Tunicata</taxon>
        <taxon>Ascidiacea</taxon>
        <taxon>Phlebobranchia</taxon>
        <taxon>Ascidiidae</taxon>
        <taxon>Phallusia</taxon>
    </lineage>
</organism>
<keyword evidence="4" id="KW-0479">Metal-binding</keyword>
<evidence type="ECO:0000313" key="20">
    <source>
        <dbReference type="EMBL" id="CAB3267963.1"/>
    </source>
</evidence>
<dbReference type="CDD" id="cd15538">
    <property type="entry name" value="PHD_PRKCBP1"/>
    <property type="match status" value="1"/>
</dbReference>
<feature type="region of interest" description="Disordered" evidence="15">
    <location>
        <begin position="1"/>
        <end position="123"/>
    </location>
</feature>
<keyword evidence="11" id="KW-0539">Nucleus</keyword>
<protein>
    <submittedName>
        <fullName evidence="20">Protein kinase C-binding protein 1-like</fullName>
    </submittedName>
</protein>
<feature type="compositionally biased region" description="Low complexity" evidence="15">
    <location>
        <begin position="153"/>
        <end position="178"/>
    </location>
</feature>
<feature type="compositionally biased region" description="Acidic residues" evidence="15">
    <location>
        <begin position="623"/>
        <end position="641"/>
    </location>
</feature>
<evidence type="ECO:0000256" key="14">
    <source>
        <dbReference type="SAM" id="Coils"/>
    </source>
</evidence>
<keyword evidence="14" id="KW-0175">Coiled coil</keyword>
<feature type="compositionally biased region" description="Polar residues" evidence="15">
    <location>
        <begin position="1446"/>
        <end position="1460"/>
    </location>
</feature>
<feature type="region of interest" description="Disordered" evidence="15">
    <location>
        <begin position="1112"/>
        <end position="1331"/>
    </location>
</feature>
<feature type="compositionally biased region" description="Basic and acidic residues" evidence="15">
    <location>
        <begin position="1559"/>
        <end position="1569"/>
    </location>
</feature>
<dbReference type="Gene3D" id="2.30.30.140">
    <property type="match status" value="1"/>
</dbReference>
<dbReference type="GO" id="GO:0003714">
    <property type="term" value="F:transcription corepressor activity"/>
    <property type="evidence" value="ECO:0007669"/>
    <property type="project" value="TreeGrafter"/>
</dbReference>
<dbReference type="PROSITE" id="PS50014">
    <property type="entry name" value="BROMODOMAIN_2"/>
    <property type="match status" value="1"/>
</dbReference>
<feature type="compositionally biased region" description="Basic and acidic residues" evidence="15">
    <location>
        <begin position="878"/>
        <end position="896"/>
    </location>
</feature>
<feature type="compositionally biased region" description="Basic and acidic residues" evidence="15">
    <location>
        <begin position="1189"/>
        <end position="1212"/>
    </location>
</feature>
<sequence length="1671" mass="182677">METEPPEGSTGQSDVASVLAPDPPMEMQTSGTAPMHAFPASAQSAETTPVVTDLSGTAAQLPMEFSAPPEESTSKTTCDTLPSGANSQPVGVQHAAMDTEQTSTVPTANTPVVGKSMEEDEVIPQQRAITPEVMSLTKDDRIEMIMPKTPSEGSIKSISPSSLSSGSRSRKSSLSSKSPKAHSPGNVASPGSQGRPRKTRPPPPIKDDTQHDGRNDFYCWICHREGEVLCCELCPRVFHAKCLHMQKEPEGDWYCPECQKVMDAECKETQSRAMSQMSIDQLALHLRYALQRMKTTGCEPFLEPVDTKKFSDYLDYVFHPMDLSTLEKNVKKRKYGCTEAFLSDVKWIVHNCVIYNGLQTKLTQIAKSIVKICQHEMSEIEVCPECYLNSCRKRENWFCEPCKEPHILVWAKLQGFPHWPAKALRIDKGMVDARFFGQHDRAWIPLSGCYLMSKEMPFPVKNKKKGRGPGAKGGLDNAMLETQNYIDNVIRKTGSFDYSPLRTPLTHMDLYRRSTGIPTSNNPTDSVVVKKEAIEEESKSPALLGSSVLNLKLAGSDLKESLEGSSPSATPPKKKSKIVTTSGAHPGGGQKGIRSFAHKKQASLLEKTIESCKASLRDSFTNSDDDSSSDESDTSSDESNDEIAATKSSTNSVEKGADDKTNADGTTEKSAPKPTNKVGQNSDESDSELVIDIPEDEEAKKRDEKGNLQKSIIKVKKKGESDKSLKPKSILLNKDPGKITEAPARPAVGSGSIKRKMGEESSSGGGILKARKVDGMTKPSDASGVKDGKIMGKEKKKLPSDQGKHPSDKAKKYPETSSKVRKDGSGVTAKKTNPEGIVRKKIMMTEIPKTKPPEDRTNLKSAAKILSQKVMSRKHTSHPSEKQKTLDKQNFQDKSKSSFGDSGKRLSSFTIPKHKPTAVRPTEEPVRTSTMTTRTSIEASHDGKSTSATANGNFPIQKIEKYNEKVMIGVRQVLVEMYEDMMTEMDSQPSKDSSGKDSDVSHQVNQLQLELDRLKWMHQQEIAELQHNHDLTIAEIRQSLENEKLHLLEEAKRKSEAAKLQAIEETKQKQWCANCGKEAIFYCCWNTSYCDYPCQQLHWPKHMATCSQARDANAGNTSTAGGQDGGTPQAKVKEMETEPEMPADTPTSPFEDPIQPKDISKPVVEEVKESVDVDEEEDESDTEMMVIDESLHKDDEEPEEKIQSPKQEETPKPVEQMDSTISQDVEEPTNAVAETPKDVCNEKKPDAADEKPLDQPSMTSAKESTGQSVETDDKNRSPNPVKPIEEKPATPLSIVSTLANEIKPMPLPLRTPAGTSSNTNSGTSTTVVPSKLLDDIFSKVLEKENDVNEDKPAAVESSADESPAKIIAGSPKDGLPVKDIPCEAQPKETLKIQHSGDAISAIGDRLLKAKQKSEESVKVESGSPKPSDEEKKESSSINTELIEPTVSPTPDSPAQMTKTVDNVDDDSSIDKSPRSEIENMDYVETDEKETPTTESKNTQEEMETDQNVVNEECKTEVKSPDKNLDQPPSPVYNQSLDQAASPVSNQSNEEATTAEGDEDKSSAEPKLDATVDEPQSPQQKDPVPKTSPAKDDSEPPVPIDDTASTAHDQPPASSVSAPVFSDSYLSCLTKSKPADPPDISAKQETDDVSTTSDVVTASTDEVPASKDETDA</sequence>
<dbReference type="PROSITE" id="PS50812">
    <property type="entry name" value="PWWP"/>
    <property type="match status" value="1"/>
</dbReference>
<keyword evidence="10" id="KW-0804">Transcription</keyword>
<evidence type="ECO:0000259" key="17">
    <source>
        <dbReference type="PROSITE" id="PS50016"/>
    </source>
</evidence>
<feature type="compositionally biased region" description="Basic and acidic residues" evidence="15">
    <location>
        <begin position="1154"/>
        <end position="1171"/>
    </location>
</feature>
<evidence type="ECO:0000259" key="19">
    <source>
        <dbReference type="PROSITE" id="PS50865"/>
    </source>
</evidence>
<dbReference type="SUPFAM" id="SSF144232">
    <property type="entry name" value="HIT/MYND zinc finger-like"/>
    <property type="match status" value="1"/>
</dbReference>
<feature type="compositionally biased region" description="Polar residues" evidence="15">
    <location>
        <begin position="927"/>
        <end position="938"/>
    </location>
</feature>
<evidence type="ECO:0000256" key="11">
    <source>
        <dbReference type="ARBA" id="ARBA00023242"/>
    </source>
</evidence>
<feature type="compositionally biased region" description="Basic and acidic residues" evidence="15">
    <location>
        <begin position="655"/>
        <end position="671"/>
    </location>
</feature>
<evidence type="ECO:0000256" key="8">
    <source>
        <dbReference type="ARBA" id="ARBA00023015"/>
    </source>
</evidence>
<dbReference type="PANTHER" id="PTHR46453">
    <property type="entry name" value="PROTEIN KINASE C-BINDING PROTEIN 1"/>
    <property type="match status" value="1"/>
</dbReference>
<keyword evidence="5 13" id="KW-0863">Zinc-finger</keyword>
<dbReference type="InterPro" id="IPR044075">
    <property type="entry name" value="PRKCBP1_PHD"/>
</dbReference>
<feature type="region of interest" description="Disordered" evidence="15">
    <location>
        <begin position="146"/>
        <end position="209"/>
    </location>
</feature>
<feature type="compositionally biased region" description="Basic and acidic residues" evidence="15">
    <location>
        <begin position="1235"/>
        <end position="1253"/>
    </location>
</feature>
<dbReference type="PANTHER" id="PTHR46453:SF5">
    <property type="entry name" value="PROTEIN KINASE C-BINDING PROTEIN 1 ISOFORM X1"/>
    <property type="match status" value="1"/>
</dbReference>
<dbReference type="PRINTS" id="PR00503">
    <property type="entry name" value="BROMODOMAIN"/>
</dbReference>
<feature type="region of interest" description="Disordered" evidence="15">
    <location>
        <begin position="983"/>
        <end position="1004"/>
    </location>
</feature>
<dbReference type="GO" id="GO:0005694">
    <property type="term" value="C:chromosome"/>
    <property type="evidence" value="ECO:0007669"/>
    <property type="project" value="UniProtKB-SubCell"/>
</dbReference>
<evidence type="ECO:0000256" key="7">
    <source>
        <dbReference type="ARBA" id="ARBA00022853"/>
    </source>
</evidence>
<evidence type="ECO:0000259" key="18">
    <source>
        <dbReference type="PROSITE" id="PS50812"/>
    </source>
</evidence>
<dbReference type="PROSITE" id="PS01359">
    <property type="entry name" value="ZF_PHD_1"/>
    <property type="match status" value="1"/>
</dbReference>
<feature type="compositionally biased region" description="Basic and acidic residues" evidence="15">
    <location>
        <begin position="784"/>
        <end position="824"/>
    </location>
</feature>
<dbReference type="InterPro" id="IPR056987">
    <property type="entry name" value="ZMYND8_CC"/>
</dbReference>
<dbReference type="InterPro" id="IPR057053">
    <property type="entry name" value="MYND_ZMYND11_ZMYD8"/>
</dbReference>
<feature type="coiled-coil region" evidence="14">
    <location>
        <begin position="1004"/>
        <end position="1068"/>
    </location>
</feature>
<keyword evidence="6" id="KW-0862">Zinc</keyword>
<evidence type="ECO:0000256" key="5">
    <source>
        <dbReference type="ARBA" id="ARBA00022771"/>
    </source>
</evidence>
<evidence type="ECO:0000256" key="12">
    <source>
        <dbReference type="PROSITE-ProRule" id="PRU00035"/>
    </source>
</evidence>
<feature type="compositionally biased region" description="Low complexity" evidence="15">
    <location>
        <begin position="1648"/>
        <end position="1660"/>
    </location>
</feature>
<dbReference type="GO" id="GO:0140006">
    <property type="term" value="F:histone H3 reader activity"/>
    <property type="evidence" value="ECO:0007669"/>
    <property type="project" value="UniProtKB-ARBA"/>
</dbReference>
<dbReference type="CDD" id="cd20160">
    <property type="entry name" value="PWWP_PRKCBP1"/>
    <property type="match status" value="1"/>
</dbReference>
<proteinExistence type="evidence at transcript level"/>
<evidence type="ECO:0000259" key="16">
    <source>
        <dbReference type="PROSITE" id="PS50014"/>
    </source>
</evidence>
<evidence type="ECO:0000256" key="1">
    <source>
        <dbReference type="ARBA" id="ARBA00004123"/>
    </source>
</evidence>
<reference evidence="20" key="1">
    <citation type="submission" date="2020-04" db="EMBL/GenBank/DDBJ databases">
        <authorList>
            <person name="Neveu A P."/>
        </authorList>
    </citation>
    <scope>NUCLEOTIDE SEQUENCE</scope>
    <source>
        <tissue evidence="20">Whole embryo</tissue>
    </source>
</reference>
<accession>A0A6F9DY68</accession>
<dbReference type="Gene3D" id="6.10.140.2220">
    <property type="match status" value="1"/>
</dbReference>
<feature type="domain" description="PHD-type" evidence="17">
    <location>
        <begin position="216"/>
        <end position="261"/>
    </location>
</feature>
<feature type="region of interest" description="Disordered" evidence="15">
    <location>
        <begin position="560"/>
        <end position="594"/>
    </location>
</feature>
<dbReference type="EMBL" id="LR792101">
    <property type="protein sequence ID" value="CAB3267963.1"/>
    <property type="molecule type" value="mRNA"/>
</dbReference>
<dbReference type="PROSITE" id="PS01360">
    <property type="entry name" value="ZF_MYND_1"/>
    <property type="match status" value="1"/>
</dbReference>
<feature type="compositionally biased region" description="Low complexity" evidence="15">
    <location>
        <begin position="1311"/>
        <end position="1330"/>
    </location>
</feature>
<dbReference type="InterPro" id="IPR036427">
    <property type="entry name" value="Bromodomain-like_sf"/>
</dbReference>
<feature type="compositionally biased region" description="Basic and acidic residues" evidence="15">
    <location>
        <begin position="1405"/>
        <end position="1418"/>
    </location>
</feature>
<gene>
    <name evidence="20" type="primary">Zmynd8</name>
</gene>
<dbReference type="InterPro" id="IPR019786">
    <property type="entry name" value="Zinc_finger_PHD-type_CS"/>
</dbReference>
<feature type="compositionally biased region" description="Low complexity" evidence="15">
    <location>
        <begin position="1610"/>
        <end position="1619"/>
    </location>
</feature>
<dbReference type="SUPFAM" id="SSF47370">
    <property type="entry name" value="Bromodomain"/>
    <property type="match status" value="1"/>
</dbReference>
<dbReference type="InterPro" id="IPR019787">
    <property type="entry name" value="Znf_PHD-finger"/>
</dbReference>
<dbReference type="Pfam" id="PF00628">
    <property type="entry name" value="PHD"/>
    <property type="match status" value="1"/>
</dbReference>
<dbReference type="CDD" id="cd05508">
    <property type="entry name" value="Bromo_RACK7"/>
    <property type="match status" value="1"/>
</dbReference>
<feature type="compositionally biased region" description="Polar residues" evidence="15">
    <location>
        <begin position="1256"/>
        <end position="1269"/>
    </location>
</feature>
<feature type="compositionally biased region" description="Polar residues" evidence="15">
    <location>
        <begin position="41"/>
        <end position="58"/>
    </location>
</feature>
<dbReference type="Gene3D" id="3.30.40.10">
    <property type="entry name" value="Zinc/RING finger domain, C3HC4 (zinc finger)"/>
    <property type="match status" value="1"/>
</dbReference>
<feature type="domain" description="Bromo" evidence="16">
    <location>
        <begin position="293"/>
        <end position="363"/>
    </location>
</feature>
<name>A0A6F9DY68_9ASCI</name>
<dbReference type="GO" id="GO:0005634">
    <property type="term" value="C:nucleus"/>
    <property type="evidence" value="ECO:0007669"/>
    <property type="project" value="UniProtKB-SubCell"/>
</dbReference>
<evidence type="ECO:0000256" key="4">
    <source>
        <dbReference type="ARBA" id="ARBA00022723"/>
    </source>
</evidence>
<feature type="domain" description="MYND-type" evidence="19">
    <location>
        <begin position="1072"/>
        <end position="1106"/>
    </location>
</feature>
<dbReference type="InterPro" id="IPR037967">
    <property type="entry name" value="ZMYND8_Bromo_dom"/>
</dbReference>
<evidence type="ECO:0000256" key="13">
    <source>
        <dbReference type="PROSITE-ProRule" id="PRU00134"/>
    </source>
</evidence>